<keyword evidence="5 13" id="KW-0375">Hydrogen ion transport</keyword>
<dbReference type="PANTHER" id="PTHR33445:SF1">
    <property type="entry name" value="ATP SYNTHASE SUBUNIT B"/>
    <property type="match status" value="1"/>
</dbReference>
<dbReference type="GO" id="GO:0045259">
    <property type="term" value="C:proton-transporting ATP synthase complex"/>
    <property type="evidence" value="ECO:0007669"/>
    <property type="project" value="UniProtKB-KW"/>
</dbReference>
<dbReference type="InterPro" id="IPR050059">
    <property type="entry name" value="ATP_synthase_B_chain"/>
</dbReference>
<dbReference type="AlphaFoldDB" id="A0A0G9KBF7"/>
<keyword evidence="9" id="KW-0066">ATP synthesis</keyword>
<evidence type="ECO:0000256" key="4">
    <source>
        <dbReference type="ARBA" id="ARBA00022692"/>
    </source>
</evidence>
<evidence type="ECO:0000256" key="3">
    <source>
        <dbReference type="ARBA" id="ARBA00022547"/>
    </source>
</evidence>
<evidence type="ECO:0000256" key="9">
    <source>
        <dbReference type="ARBA" id="ARBA00023310"/>
    </source>
</evidence>
<comment type="caution">
    <text evidence="14">The sequence shown here is derived from an EMBL/GenBank/DDBJ whole genome shotgun (WGS) entry which is preliminary data.</text>
</comment>
<dbReference type="GO" id="GO:0046961">
    <property type="term" value="F:proton-transporting ATPase activity, rotational mechanism"/>
    <property type="evidence" value="ECO:0007669"/>
    <property type="project" value="TreeGrafter"/>
</dbReference>
<comment type="function">
    <text evidence="11">Component of the F(0) channel, it forms part of the peripheral stalk, linking F(1) to F(0). The b'-subunit is a diverged and duplicated form of b found in plants and photosynthetic bacteria.</text>
</comment>
<dbReference type="GO" id="GO:0012505">
    <property type="term" value="C:endomembrane system"/>
    <property type="evidence" value="ECO:0007669"/>
    <property type="project" value="UniProtKB-SubCell"/>
</dbReference>
<dbReference type="GO" id="GO:0015986">
    <property type="term" value="P:proton motive force-driven ATP synthesis"/>
    <property type="evidence" value="ECO:0007669"/>
    <property type="project" value="InterPro"/>
</dbReference>
<keyword evidence="7 13" id="KW-0406">Ion transport</keyword>
<evidence type="ECO:0000256" key="8">
    <source>
        <dbReference type="ARBA" id="ARBA00023136"/>
    </source>
</evidence>
<proteinExistence type="inferred from homology"/>
<evidence type="ECO:0000256" key="5">
    <source>
        <dbReference type="ARBA" id="ARBA00022781"/>
    </source>
</evidence>
<evidence type="ECO:0000256" key="11">
    <source>
        <dbReference type="ARBA" id="ARBA00025614"/>
    </source>
</evidence>
<protein>
    <submittedName>
        <fullName evidence="14">ATP synthase F0 subunit B</fullName>
    </submittedName>
</protein>
<dbReference type="CDD" id="cd06503">
    <property type="entry name" value="ATP-synt_Fo_b"/>
    <property type="match status" value="1"/>
</dbReference>
<evidence type="ECO:0000313" key="15">
    <source>
        <dbReference type="Proteomes" id="UP000035514"/>
    </source>
</evidence>
<dbReference type="RefSeq" id="WP_004509832.1">
    <property type="nucleotide sequence ID" value="NZ_JAIQ01000065.1"/>
</dbReference>
<gene>
    <name evidence="14" type="ORF">AA20_03185</name>
</gene>
<dbReference type="PATRIC" id="fig|1447256.3.peg.614"/>
<dbReference type="GeneID" id="24303849"/>
<evidence type="ECO:0000256" key="12">
    <source>
        <dbReference type="ARBA" id="ARBA00037847"/>
    </source>
</evidence>
<dbReference type="InterPro" id="IPR002146">
    <property type="entry name" value="ATP_synth_b/b'su_bac/chlpt"/>
</dbReference>
<keyword evidence="8" id="KW-0472">Membrane</keyword>
<dbReference type="NCBIfam" id="NF006293">
    <property type="entry name" value="PRK08476.1"/>
    <property type="match status" value="1"/>
</dbReference>
<dbReference type="Pfam" id="PF00430">
    <property type="entry name" value="ATP-synt_B"/>
    <property type="match status" value="1"/>
</dbReference>
<evidence type="ECO:0000256" key="1">
    <source>
        <dbReference type="ARBA" id="ARBA00005513"/>
    </source>
</evidence>
<reference evidence="14 15" key="1">
    <citation type="submission" date="2014-01" db="EMBL/GenBank/DDBJ databases">
        <title>Development of a Comparative Genomic Fingerprinting Assay for High Resolution Genotyping of Arcobacter butzleri.</title>
        <authorList>
            <person name="Webb A.L."/>
            <person name="Inglis G.D."/>
            <person name="Kruczkiewicz P."/>
            <person name="Selinger L.B."/>
            <person name="Taboada E.N."/>
        </authorList>
    </citation>
    <scope>NUCLEOTIDE SEQUENCE [LARGE SCALE GENOMIC DNA]</scope>
    <source>
        <strain evidence="14 15">L348</strain>
    </source>
</reference>
<dbReference type="Proteomes" id="UP000035514">
    <property type="component" value="Unassembled WGS sequence"/>
</dbReference>
<organism evidence="14 15">
    <name type="scientific">Aliarcobacter butzleri L348</name>
    <dbReference type="NCBI Taxonomy" id="1447256"/>
    <lineage>
        <taxon>Bacteria</taxon>
        <taxon>Pseudomonadati</taxon>
        <taxon>Campylobacterota</taxon>
        <taxon>Epsilonproteobacteria</taxon>
        <taxon>Campylobacterales</taxon>
        <taxon>Arcobacteraceae</taxon>
        <taxon>Aliarcobacter</taxon>
    </lineage>
</organism>
<keyword evidence="2 13" id="KW-0813">Transport</keyword>
<evidence type="ECO:0000256" key="2">
    <source>
        <dbReference type="ARBA" id="ARBA00022448"/>
    </source>
</evidence>
<dbReference type="Gene3D" id="6.10.250.1580">
    <property type="match status" value="1"/>
</dbReference>
<name>A0A0G9KBF7_9BACT</name>
<comment type="subcellular location">
    <subcellularLocation>
        <location evidence="12">Endomembrane system</location>
        <topology evidence="12">Single-pass membrane protein</topology>
    </subcellularLocation>
</comment>
<comment type="function">
    <text evidence="10">F(1)F(0) ATP synthase produces ATP from ADP in the presence of a proton or sodium gradient. F-type ATPases consist of two structural domains, F(1) containing the extramembraneous catalytic core and F(0) containing the membrane proton channel, linked together by a central stalk and a peripheral stalk. During catalysis, ATP synthesis in the catalytic domain of F(1) is coupled via a rotary mechanism of the central stalk subunits to proton translocation.</text>
</comment>
<evidence type="ECO:0000256" key="13">
    <source>
        <dbReference type="RuleBase" id="RU003848"/>
    </source>
</evidence>
<dbReference type="EMBL" id="JAIQ01000065">
    <property type="protein sequence ID" value="KLE01563.1"/>
    <property type="molecule type" value="Genomic_DNA"/>
</dbReference>
<dbReference type="PANTHER" id="PTHR33445">
    <property type="entry name" value="ATP SYNTHASE SUBUNIT B', CHLOROPLASTIC"/>
    <property type="match status" value="1"/>
</dbReference>
<keyword evidence="3 13" id="KW-0138">CF(0)</keyword>
<evidence type="ECO:0000256" key="10">
    <source>
        <dbReference type="ARBA" id="ARBA00025198"/>
    </source>
</evidence>
<accession>A0A0G9KBF7</accession>
<evidence type="ECO:0000256" key="7">
    <source>
        <dbReference type="ARBA" id="ARBA00023065"/>
    </source>
</evidence>
<evidence type="ECO:0000256" key="6">
    <source>
        <dbReference type="ARBA" id="ARBA00022989"/>
    </source>
</evidence>
<keyword evidence="4 13" id="KW-0812">Transmembrane</keyword>
<comment type="similarity">
    <text evidence="1 13">Belongs to the ATPase B chain family.</text>
</comment>
<keyword evidence="6" id="KW-1133">Transmembrane helix</keyword>
<sequence>MLDISPVLLLSSGIIFLLVVARLNSCLFKPLLKHMDERTSSIKKDLEDAKSNGADVEGMLAEANEIISKAKKEAAVIREQAYKEAKESADAKLVSAKLNLEAKSAEFAKNLQDETKALKDSLISSMPQFNDSLKAKLSSI</sequence>
<evidence type="ECO:0000313" key="14">
    <source>
        <dbReference type="EMBL" id="KLE01563.1"/>
    </source>
</evidence>